<sequence>MLPADMVGGVSAARAANLEVTGEALSTFVKRVDSALRNLEGSAGDPTRIGAQRIKPSSLNSGSTAAFPEAHALYLQYNRVHEELTSLSKTLHLQIEAIGIAVRGAHVGFDNLEEEQRRRFAQIQTEIKEIEGAKGEAPHSNQTTTSGSL</sequence>
<evidence type="ECO:0000313" key="2">
    <source>
        <dbReference type="EMBL" id="NEB13628.1"/>
    </source>
</evidence>
<feature type="compositionally biased region" description="Basic and acidic residues" evidence="1">
    <location>
        <begin position="127"/>
        <end position="137"/>
    </location>
</feature>
<comment type="caution">
    <text evidence="2">The sequence shown here is derived from an EMBL/GenBank/DDBJ whole genome shotgun (WGS) entry which is preliminary data.</text>
</comment>
<evidence type="ECO:0000256" key="1">
    <source>
        <dbReference type="SAM" id="MobiDB-lite"/>
    </source>
</evidence>
<protein>
    <submittedName>
        <fullName evidence="2">Uncharacterized protein</fullName>
    </submittedName>
</protein>
<proteinExistence type="predicted"/>
<feature type="compositionally biased region" description="Polar residues" evidence="1">
    <location>
        <begin position="139"/>
        <end position="149"/>
    </location>
</feature>
<dbReference type="EMBL" id="JAAGMA010000895">
    <property type="protein sequence ID" value="NEB13628.1"/>
    <property type="molecule type" value="Genomic_DNA"/>
</dbReference>
<reference evidence="2 3" key="1">
    <citation type="submission" date="2020-01" db="EMBL/GenBank/DDBJ databases">
        <title>Insect and environment-associated Actinomycetes.</title>
        <authorList>
            <person name="Currrie C."/>
            <person name="Chevrette M."/>
            <person name="Carlson C."/>
            <person name="Stubbendieck R."/>
            <person name="Wendt-Pienkowski E."/>
        </authorList>
    </citation>
    <scope>NUCLEOTIDE SEQUENCE [LARGE SCALE GENOMIC DNA]</scope>
    <source>
        <strain evidence="2 3">SID14163</strain>
    </source>
</reference>
<accession>A0A7K3PUI0</accession>
<gene>
    <name evidence="2" type="ORF">G3I32_33130</name>
</gene>
<feature type="region of interest" description="Disordered" evidence="1">
    <location>
        <begin position="43"/>
        <end position="62"/>
    </location>
</feature>
<dbReference type="AlphaFoldDB" id="A0A7K3PUI0"/>
<dbReference type="Proteomes" id="UP000470446">
    <property type="component" value="Unassembled WGS sequence"/>
</dbReference>
<dbReference type="RefSeq" id="WP_164249366.1">
    <property type="nucleotide sequence ID" value="NZ_JAAGMA010000895.1"/>
</dbReference>
<feature type="region of interest" description="Disordered" evidence="1">
    <location>
        <begin position="127"/>
        <end position="149"/>
    </location>
</feature>
<evidence type="ECO:0000313" key="3">
    <source>
        <dbReference type="Proteomes" id="UP000470446"/>
    </source>
</evidence>
<name>A0A7K3PUI0_9ACTN</name>
<organism evidence="2 3">
    <name type="scientific">Streptomyces coelicoflavus</name>
    <dbReference type="NCBI Taxonomy" id="285562"/>
    <lineage>
        <taxon>Bacteria</taxon>
        <taxon>Bacillati</taxon>
        <taxon>Actinomycetota</taxon>
        <taxon>Actinomycetes</taxon>
        <taxon>Kitasatosporales</taxon>
        <taxon>Streptomycetaceae</taxon>
        <taxon>Streptomyces</taxon>
    </lineage>
</organism>